<organism evidence="2 3">
    <name type="scientific">Sistotremastrum niveocremeum HHB9708</name>
    <dbReference type="NCBI Taxonomy" id="1314777"/>
    <lineage>
        <taxon>Eukaryota</taxon>
        <taxon>Fungi</taxon>
        <taxon>Dikarya</taxon>
        <taxon>Basidiomycota</taxon>
        <taxon>Agaricomycotina</taxon>
        <taxon>Agaricomycetes</taxon>
        <taxon>Sistotremastrales</taxon>
        <taxon>Sistotremastraceae</taxon>
        <taxon>Sertulicium</taxon>
        <taxon>Sertulicium niveocremeum</taxon>
    </lineage>
</organism>
<proteinExistence type="predicted"/>
<evidence type="ECO:0000313" key="2">
    <source>
        <dbReference type="EMBL" id="KZS87959.1"/>
    </source>
</evidence>
<evidence type="ECO:0000256" key="1">
    <source>
        <dbReference type="SAM" id="MobiDB-lite"/>
    </source>
</evidence>
<feature type="compositionally biased region" description="Basic and acidic residues" evidence="1">
    <location>
        <begin position="75"/>
        <end position="85"/>
    </location>
</feature>
<feature type="compositionally biased region" description="Basic residues" evidence="1">
    <location>
        <begin position="86"/>
        <end position="101"/>
    </location>
</feature>
<evidence type="ECO:0000313" key="3">
    <source>
        <dbReference type="Proteomes" id="UP000076722"/>
    </source>
</evidence>
<dbReference type="Proteomes" id="UP000076722">
    <property type="component" value="Unassembled WGS sequence"/>
</dbReference>
<protein>
    <submittedName>
        <fullName evidence="2">Uncharacterized protein</fullName>
    </submittedName>
</protein>
<dbReference type="EMBL" id="KV419442">
    <property type="protein sequence ID" value="KZS87959.1"/>
    <property type="molecule type" value="Genomic_DNA"/>
</dbReference>
<reference evidence="2 3" key="1">
    <citation type="journal article" date="2016" name="Mol. Biol. Evol.">
        <title>Comparative Genomics of Early-Diverging Mushroom-Forming Fungi Provides Insights into the Origins of Lignocellulose Decay Capabilities.</title>
        <authorList>
            <person name="Nagy L.G."/>
            <person name="Riley R."/>
            <person name="Tritt A."/>
            <person name="Adam C."/>
            <person name="Daum C."/>
            <person name="Floudas D."/>
            <person name="Sun H."/>
            <person name="Yadav J.S."/>
            <person name="Pangilinan J."/>
            <person name="Larsson K.H."/>
            <person name="Matsuura K."/>
            <person name="Barry K."/>
            <person name="Labutti K."/>
            <person name="Kuo R."/>
            <person name="Ohm R.A."/>
            <person name="Bhattacharya S.S."/>
            <person name="Shirouzu T."/>
            <person name="Yoshinaga Y."/>
            <person name="Martin F.M."/>
            <person name="Grigoriev I.V."/>
            <person name="Hibbett D.S."/>
        </authorList>
    </citation>
    <scope>NUCLEOTIDE SEQUENCE [LARGE SCALE GENOMIC DNA]</scope>
    <source>
        <strain evidence="2 3">HHB9708</strain>
    </source>
</reference>
<sequence>MDSSVGIEWQYNLQPVQTHHPYPPNADNAGTTTDATYAIHQLEQLPHQPPPSQADVPTGNVCPTQTMNNILSTAREADQNNDSHSKGKNKVKPATHRRRKQNLHDDGSLPNPDRISAKKDYLSTRQRTKPYSRPGSAADESADSGNNPYSIAYRRKVKPNSSGNKGRKLIRAPAYDNPNPTLINECILPTNMGIVEPVDTVPIGGSFSQIVFAIKCGLAQPGHSDAFSIDLESVGKCDERSYSIIRTFFESPHLDVLQGFDAFISANIMEATLAYFNLSSCSAANFVKPSACQMAACMIMLDIIDLVTAAWNNHINIFRSIPYSGFFLPHALKCLDHVAWSRYDRWDKEFPYALLFLGLRTFYSPEERSEVRLLLGLISELLHRQSQIITSHNQYSGITVGPTFQFLDDSFAILCAMSGSIHPSHANIEPDFLQDRLNDIKRLGSMPCVTNLSRKELLFKARATLAYWHLRMWFIPETYYKSSAIREFRETKADIERLLAARRVELQPSCLHY</sequence>
<dbReference type="AlphaFoldDB" id="A0A164NR87"/>
<keyword evidence="3" id="KW-1185">Reference proteome</keyword>
<gene>
    <name evidence="2" type="ORF">SISNIDRAFT_460424</name>
</gene>
<feature type="region of interest" description="Disordered" evidence="1">
    <location>
        <begin position="45"/>
        <end position="173"/>
    </location>
</feature>
<accession>A0A164NR87</accession>
<feature type="compositionally biased region" description="Polar residues" evidence="1">
    <location>
        <begin position="61"/>
        <end position="72"/>
    </location>
</feature>
<name>A0A164NR87_9AGAM</name>